<proteinExistence type="predicted"/>
<accession>A0ABS3T5A3</accession>
<dbReference type="Proteomes" id="UP000676776">
    <property type="component" value="Unassembled WGS sequence"/>
</dbReference>
<reference evidence="1 2" key="1">
    <citation type="submission" date="2021-03" db="EMBL/GenBank/DDBJ databases">
        <title>Winogradskyella sp. nov., isolated from costal sediment.</title>
        <authorList>
            <person name="Gao C."/>
        </authorList>
    </citation>
    <scope>NUCLEOTIDE SEQUENCE [LARGE SCALE GENOMIC DNA]</scope>
    <source>
        <strain evidence="1 2">DF17</strain>
    </source>
</reference>
<name>A0ABS3T5A3_9FLAO</name>
<protein>
    <submittedName>
        <fullName evidence="1">Uncharacterized protein</fullName>
    </submittedName>
</protein>
<evidence type="ECO:0000313" key="2">
    <source>
        <dbReference type="Proteomes" id="UP000676776"/>
    </source>
</evidence>
<evidence type="ECO:0000313" key="1">
    <source>
        <dbReference type="EMBL" id="MBO3117928.1"/>
    </source>
</evidence>
<sequence>MRKIQFLLIIHVIFFNVINGQVRADYAIYLMFDSSLNEIVRSNIGSYEDSISFTVIKTEGEILPYTLVVDESGKLNKLLKGNTKEKYCVMTFVHDETRHEKDSILKINNKINSILYEDFLKVPLITSEIYCKVLKKSLLLILERIRIVAFTIQPMRLNFRNVNEAKNPFQILEGVFVNRYYLILLPSLSKKWYSR</sequence>
<organism evidence="1 2">
    <name type="scientific">Winogradskyella pelagia</name>
    <dbReference type="NCBI Taxonomy" id="2819984"/>
    <lineage>
        <taxon>Bacteria</taxon>
        <taxon>Pseudomonadati</taxon>
        <taxon>Bacteroidota</taxon>
        <taxon>Flavobacteriia</taxon>
        <taxon>Flavobacteriales</taxon>
        <taxon>Flavobacteriaceae</taxon>
        <taxon>Winogradskyella</taxon>
    </lineage>
</organism>
<dbReference type="RefSeq" id="WP_208155284.1">
    <property type="nucleotide sequence ID" value="NZ_JAGEVF010000015.1"/>
</dbReference>
<gene>
    <name evidence="1" type="ORF">J4050_14320</name>
</gene>
<dbReference type="EMBL" id="JAGEVF010000015">
    <property type="protein sequence ID" value="MBO3117928.1"/>
    <property type="molecule type" value="Genomic_DNA"/>
</dbReference>
<keyword evidence="2" id="KW-1185">Reference proteome</keyword>
<comment type="caution">
    <text evidence="1">The sequence shown here is derived from an EMBL/GenBank/DDBJ whole genome shotgun (WGS) entry which is preliminary data.</text>
</comment>